<dbReference type="Proteomes" id="UP001189429">
    <property type="component" value="Unassembled WGS sequence"/>
</dbReference>
<protein>
    <submittedName>
        <fullName evidence="2">Uncharacterized protein</fullName>
    </submittedName>
</protein>
<dbReference type="EMBL" id="CAUYUJ010018688">
    <property type="protein sequence ID" value="CAK0885567.1"/>
    <property type="molecule type" value="Genomic_DNA"/>
</dbReference>
<feature type="compositionally biased region" description="Low complexity" evidence="1">
    <location>
        <begin position="19"/>
        <end position="29"/>
    </location>
</feature>
<evidence type="ECO:0000256" key="1">
    <source>
        <dbReference type="SAM" id="MobiDB-lite"/>
    </source>
</evidence>
<evidence type="ECO:0000313" key="3">
    <source>
        <dbReference type="Proteomes" id="UP001189429"/>
    </source>
</evidence>
<name>A0ABN9WGI6_9DINO</name>
<gene>
    <name evidence="2" type="ORF">PCOR1329_LOCUS67156</name>
</gene>
<sequence>APPQRRAAHGAARGGGAGRAAAGSPADAGAPMAGHLGRAAPPAMAVVHDGVLRGHCVQVVSRTWTRDSSDLFDFETQQLETKTFTVARPSQLVRKGVHVQAYPFASGAHGSEGLITLAQRRDGTFYVDRAGSSSSTKRLWLVVKDLPSCRYALSE</sequence>
<accession>A0ABN9WGI6</accession>
<organism evidence="2 3">
    <name type="scientific">Prorocentrum cordatum</name>
    <dbReference type="NCBI Taxonomy" id="2364126"/>
    <lineage>
        <taxon>Eukaryota</taxon>
        <taxon>Sar</taxon>
        <taxon>Alveolata</taxon>
        <taxon>Dinophyceae</taxon>
        <taxon>Prorocentrales</taxon>
        <taxon>Prorocentraceae</taxon>
        <taxon>Prorocentrum</taxon>
    </lineage>
</organism>
<feature type="non-terminal residue" evidence="2">
    <location>
        <position position="1"/>
    </location>
</feature>
<keyword evidence="3" id="KW-1185">Reference proteome</keyword>
<evidence type="ECO:0000313" key="2">
    <source>
        <dbReference type="EMBL" id="CAK0885567.1"/>
    </source>
</evidence>
<comment type="caution">
    <text evidence="2">The sequence shown here is derived from an EMBL/GenBank/DDBJ whole genome shotgun (WGS) entry which is preliminary data.</text>
</comment>
<feature type="non-terminal residue" evidence="2">
    <location>
        <position position="155"/>
    </location>
</feature>
<proteinExistence type="predicted"/>
<reference evidence="2" key="1">
    <citation type="submission" date="2023-10" db="EMBL/GenBank/DDBJ databases">
        <authorList>
            <person name="Chen Y."/>
            <person name="Shah S."/>
            <person name="Dougan E. K."/>
            <person name="Thang M."/>
            <person name="Chan C."/>
        </authorList>
    </citation>
    <scope>NUCLEOTIDE SEQUENCE [LARGE SCALE GENOMIC DNA]</scope>
</reference>
<feature type="region of interest" description="Disordered" evidence="1">
    <location>
        <begin position="1"/>
        <end position="29"/>
    </location>
</feature>